<evidence type="ECO:0000256" key="2">
    <source>
        <dbReference type="ARBA" id="ARBA00022448"/>
    </source>
</evidence>
<dbReference type="AlphaFoldDB" id="A0A8H6S254"/>
<feature type="transmembrane region" description="Helical" evidence="7">
    <location>
        <begin position="509"/>
        <end position="528"/>
    </location>
</feature>
<evidence type="ECO:0000256" key="5">
    <source>
        <dbReference type="ARBA" id="ARBA00023136"/>
    </source>
</evidence>
<dbReference type="Gene3D" id="1.20.1740.10">
    <property type="entry name" value="Amino acid/polyamine transporter I"/>
    <property type="match status" value="1"/>
</dbReference>
<sequence length="750" mass="80993">MSIARPTSGLPPYHGYVISEREDPQETQSWIAIEPTARDSAPSTAHAEAPPSFTESRFDVILRRQRQRPPNGGLKQPLVPSSRFLNLSPTFEFAGWGSSTRLKLSTEDHATGEARLQDIRRGRVLGQWLGSAIPGNAVLGSVFYALPAVVVVSGVYSPIAFFLATMTPFVWRPIMEELATALPMSGAPYSYLLNTSRKTLALVGATLMVLDFASTSVVSAATASACITAEIPLSVSHHLPAAALALLILFAFAVISLSGLKESARIAAVLLLFHLLTMVVLAISACVRLGLNSGEEVVLGANWRMGNAGLGPRGVVRQLFDGFCLGMLGLTGLECKLSPYTGSLIALAHYLPGVPSYTPFFASAPSSSKQATTSTFSRVLRNLHYPAIVLTTGMMLLVLALVPLGELLTVNGGSSGNLLSLLANRAGGRWLRTLVVIDATVVLCGGVLTGILSACQLCEQLAKDRILPSMFFSTLPFTQAPYVSIILFTILCAAFYASGGMSTTVVSKMFSLVWLTLMGVFPLVLLLLRFNRGRLLQSGQTTTRTRLSTIFFALLITCVVFAGNVAIDVSTARYFAAYLFGVLLVFGATQNQVRMLRAVYWVYDQYPALHGRSRLGQRMVGLMGRLRQQPVCVLVKGDEINLLLHMIIYVRDNEETSCIKLVHFCGRGDEEDAVGDDQVPSELEANAKILDEAFPEITIDLIIVQDTFSSSSVGALAKRLEIPTALMFMRCPGPRFPASVAEMGVRIISR</sequence>
<feature type="region of interest" description="Disordered" evidence="6">
    <location>
        <begin position="1"/>
        <end position="52"/>
    </location>
</feature>
<feature type="transmembrane region" description="Helical" evidence="7">
    <location>
        <begin position="573"/>
        <end position="589"/>
    </location>
</feature>
<dbReference type="EMBL" id="JACAZF010000013">
    <property type="protein sequence ID" value="KAF7291283.1"/>
    <property type="molecule type" value="Genomic_DNA"/>
</dbReference>
<dbReference type="RefSeq" id="XP_037214405.1">
    <property type="nucleotide sequence ID" value="XM_037369199.1"/>
</dbReference>
<name>A0A8H6S254_9AGAR</name>
<feature type="transmembrane region" description="Helical" evidence="7">
    <location>
        <begin position="475"/>
        <end position="497"/>
    </location>
</feature>
<evidence type="ECO:0000256" key="6">
    <source>
        <dbReference type="SAM" id="MobiDB-lite"/>
    </source>
</evidence>
<keyword evidence="5 7" id="KW-0472">Membrane</keyword>
<keyword evidence="9" id="KW-1185">Reference proteome</keyword>
<dbReference type="PANTHER" id="PTHR43243">
    <property type="entry name" value="INNER MEMBRANE TRANSPORTER YGJI-RELATED"/>
    <property type="match status" value="1"/>
</dbReference>
<evidence type="ECO:0000313" key="9">
    <source>
        <dbReference type="Proteomes" id="UP000636479"/>
    </source>
</evidence>
<feature type="transmembrane region" description="Helical" evidence="7">
    <location>
        <begin position="430"/>
        <end position="454"/>
    </location>
</feature>
<dbReference type="Pfam" id="PF13520">
    <property type="entry name" value="AA_permease_2"/>
    <property type="match status" value="1"/>
</dbReference>
<evidence type="ECO:0000256" key="1">
    <source>
        <dbReference type="ARBA" id="ARBA00004141"/>
    </source>
</evidence>
<dbReference type="GO" id="GO:0015171">
    <property type="term" value="F:amino acid transmembrane transporter activity"/>
    <property type="evidence" value="ECO:0007669"/>
    <property type="project" value="TreeGrafter"/>
</dbReference>
<gene>
    <name evidence="8" type="ORF">MIND_01272100</name>
</gene>
<comment type="subcellular location">
    <subcellularLocation>
        <location evidence="1">Membrane</location>
        <topology evidence="1">Multi-pass membrane protein</topology>
    </subcellularLocation>
</comment>
<protein>
    <submittedName>
        <fullName evidence="8">AAAP amino acid permease</fullName>
    </submittedName>
</protein>
<proteinExistence type="predicted"/>
<comment type="caution">
    <text evidence="8">The sequence shown here is derived from an EMBL/GenBank/DDBJ whole genome shotgun (WGS) entry which is preliminary data.</text>
</comment>
<reference evidence="8" key="1">
    <citation type="submission" date="2020-05" db="EMBL/GenBank/DDBJ databases">
        <title>Mycena genomes resolve the evolution of fungal bioluminescence.</title>
        <authorList>
            <person name="Tsai I.J."/>
        </authorList>
    </citation>
    <scope>NUCLEOTIDE SEQUENCE</scope>
    <source>
        <strain evidence="8">171206Taipei</strain>
    </source>
</reference>
<accession>A0A8H6S254</accession>
<evidence type="ECO:0000256" key="3">
    <source>
        <dbReference type="ARBA" id="ARBA00022692"/>
    </source>
</evidence>
<dbReference type="OrthoDB" id="1718410at2759"/>
<feature type="transmembrane region" description="Helical" evidence="7">
    <location>
        <begin position="239"/>
        <end position="260"/>
    </location>
</feature>
<evidence type="ECO:0000256" key="7">
    <source>
        <dbReference type="SAM" id="Phobius"/>
    </source>
</evidence>
<feature type="transmembrane region" description="Helical" evidence="7">
    <location>
        <begin position="387"/>
        <end position="410"/>
    </location>
</feature>
<dbReference type="Proteomes" id="UP000636479">
    <property type="component" value="Unassembled WGS sequence"/>
</dbReference>
<dbReference type="GeneID" id="59351715"/>
<evidence type="ECO:0000256" key="4">
    <source>
        <dbReference type="ARBA" id="ARBA00022989"/>
    </source>
</evidence>
<feature type="transmembrane region" description="Helical" evidence="7">
    <location>
        <begin position="266"/>
        <end position="287"/>
    </location>
</feature>
<keyword evidence="2" id="KW-0813">Transport</keyword>
<feature type="transmembrane region" description="Helical" evidence="7">
    <location>
        <begin position="200"/>
        <end position="227"/>
    </location>
</feature>
<feature type="transmembrane region" description="Helical" evidence="7">
    <location>
        <begin position="549"/>
        <end position="567"/>
    </location>
</feature>
<organism evidence="8 9">
    <name type="scientific">Mycena indigotica</name>
    <dbReference type="NCBI Taxonomy" id="2126181"/>
    <lineage>
        <taxon>Eukaryota</taxon>
        <taxon>Fungi</taxon>
        <taxon>Dikarya</taxon>
        <taxon>Basidiomycota</taxon>
        <taxon>Agaricomycotina</taxon>
        <taxon>Agaricomycetes</taxon>
        <taxon>Agaricomycetidae</taxon>
        <taxon>Agaricales</taxon>
        <taxon>Marasmiineae</taxon>
        <taxon>Mycenaceae</taxon>
        <taxon>Mycena</taxon>
    </lineage>
</organism>
<keyword evidence="4 7" id="KW-1133">Transmembrane helix</keyword>
<keyword evidence="3 7" id="KW-0812">Transmembrane</keyword>
<dbReference type="PANTHER" id="PTHR43243:SF4">
    <property type="entry name" value="CATIONIC AMINO ACID TRANSPORTER 4"/>
    <property type="match status" value="1"/>
</dbReference>
<dbReference type="InterPro" id="IPR002293">
    <property type="entry name" value="AA/rel_permease1"/>
</dbReference>
<evidence type="ECO:0000313" key="8">
    <source>
        <dbReference type="EMBL" id="KAF7291283.1"/>
    </source>
</evidence>
<dbReference type="GO" id="GO:0016020">
    <property type="term" value="C:membrane"/>
    <property type="evidence" value="ECO:0007669"/>
    <property type="project" value="UniProtKB-SubCell"/>
</dbReference>
<feature type="transmembrane region" description="Helical" evidence="7">
    <location>
        <begin position="142"/>
        <end position="164"/>
    </location>
</feature>